<reference evidence="6 7" key="1">
    <citation type="submission" date="2017-05" db="EMBL/GenBank/DDBJ databases">
        <authorList>
            <person name="Song R."/>
            <person name="Chenine A.L."/>
            <person name="Ruprecht R.M."/>
        </authorList>
    </citation>
    <scope>NUCLEOTIDE SEQUENCE [LARGE SCALE GENOMIC DNA]</scope>
    <source>
        <strain evidence="6 7">DSM 26136</strain>
    </source>
</reference>
<evidence type="ECO:0000313" key="7">
    <source>
        <dbReference type="Proteomes" id="UP000196138"/>
    </source>
</evidence>
<dbReference type="PANTHER" id="PTHR30146:SF148">
    <property type="entry name" value="HTH-TYPE TRANSCRIPTIONAL REPRESSOR PURR-RELATED"/>
    <property type="match status" value="1"/>
</dbReference>
<dbReference type="Proteomes" id="UP000196138">
    <property type="component" value="Chromosome"/>
</dbReference>
<protein>
    <recommendedName>
        <fullName evidence="5">HTH lacI-type domain-containing protein</fullName>
    </recommendedName>
</protein>
<dbReference type="PANTHER" id="PTHR30146">
    <property type="entry name" value="LACI-RELATED TRANSCRIPTIONAL REPRESSOR"/>
    <property type="match status" value="1"/>
</dbReference>
<dbReference type="InterPro" id="IPR010982">
    <property type="entry name" value="Lambda_DNA-bd_dom_sf"/>
</dbReference>
<dbReference type="EMBL" id="CP021455">
    <property type="protein sequence ID" value="ARU03937.1"/>
    <property type="molecule type" value="Genomic_DNA"/>
</dbReference>
<dbReference type="AlphaFoldDB" id="A0A1Y0EK29"/>
<dbReference type="SUPFAM" id="SSF53822">
    <property type="entry name" value="Periplasmic binding protein-like I"/>
    <property type="match status" value="1"/>
</dbReference>
<evidence type="ECO:0000256" key="1">
    <source>
        <dbReference type="ARBA" id="ARBA00022491"/>
    </source>
</evidence>
<keyword evidence="3" id="KW-0238">DNA-binding</keyword>
<dbReference type="InterPro" id="IPR028082">
    <property type="entry name" value="Peripla_BP_I"/>
</dbReference>
<dbReference type="CDD" id="cd01392">
    <property type="entry name" value="HTH_LacI"/>
    <property type="match status" value="1"/>
</dbReference>
<dbReference type="GO" id="GO:0003700">
    <property type="term" value="F:DNA-binding transcription factor activity"/>
    <property type="evidence" value="ECO:0007669"/>
    <property type="project" value="TreeGrafter"/>
</dbReference>
<evidence type="ECO:0000256" key="3">
    <source>
        <dbReference type="ARBA" id="ARBA00023125"/>
    </source>
</evidence>
<dbReference type="GO" id="GO:0000976">
    <property type="term" value="F:transcription cis-regulatory region binding"/>
    <property type="evidence" value="ECO:0007669"/>
    <property type="project" value="TreeGrafter"/>
</dbReference>
<evidence type="ECO:0000259" key="5">
    <source>
        <dbReference type="PROSITE" id="PS50932"/>
    </source>
</evidence>
<dbReference type="KEGG" id="cser:CCO03_03915"/>
<gene>
    <name evidence="6" type="ORF">CCO03_03915</name>
</gene>
<feature type="domain" description="HTH lacI-type" evidence="5">
    <location>
        <begin position="28"/>
        <end position="82"/>
    </location>
</feature>
<keyword evidence="7" id="KW-1185">Reference proteome</keyword>
<proteinExistence type="predicted"/>
<evidence type="ECO:0000313" key="6">
    <source>
        <dbReference type="EMBL" id="ARU03937.1"/>
    </source>
</evidence>
<keyword evidence="2" id="KW-0805">Transcription regulation</keyword>
<dbReference type="Gene3D" id="1.10.260.40">
    <property type="entry name" value="lambda repressor-like DNA-binding domains"/>
    <property type="match status" value="1"/>
</dbReference>
<dbReference type="SMART" id="SM00354">
    <property type="entry name" value="HTH_LACI"/>
    <property type="match status" value="1"/>
</dbReference>
<keyword evidence="4" id="KW-0804">Transcription</keyword>
<dbReference type="CDD" id="cd06281">
    <property type="entry name" value="PBP1_LacI-like"/>
    <property type="match status" value="1"/>
</dbReference>
<dbReference type="OrthoDB" id="269117at2"/>
<dbReference type="Gene3D" id="3.40.50.2300">
    <property type="match status" value="2"/>
</dbReference>
<organism evidence="6 7">
    <name type="scientific">Comamonas serinivorans</name>
    <dbReference type="NCBI Taxonomy" id="1082851"/>
    <lineage>
        <taxon>Bacteria</taxon>
        <taxon>Pseudomonadati</taxon>
        <taxon>Pseudomonadota</taxon>
        <taxon>Betaproteobacteria</taxon>
        <taxon>Burkholderiales</taxon>
        <taxon>Comamonadaceae</taxon>
        <taxon>Comamonas</taxon>
    </lineage>
</organism>
<dbReference type="PROSITE" id="PS50932">
    <property type="entry name" value="HTH_LACI_2"/>
    <property type="match status" value="1"/>
</dbReference>
<name>A0A1Y0EK29_9BURK</name>
<dbReference type="Pfam" id="PF13377">
    <property type="entry name" value="Peripla_BP_3"/>
    <property type="match status" value="1"/>
</dbReference>
<dbReference type="Pfam" id="PF00356">
    <property type="entry name" value="LacI"/>
    <property type="match status" value="1"/>
</dbReference>
<evidence type="ECO:0000256" key="4">
    <source>
        <dbReference type="ARBA" id="ARBA00023163"/>
    </source>
</evidence>
<accession>A0A1Y0EK29</accession>
<dbReference type="SUPFAM" id="SSF47413">
    <property type="entry name" value="lambda repressor-like DNA-binding domains"/>
    <property type="match status" value="1"/>
</dbReference>
<dbReference type="InterPro" id="IPR046335">
    <property type="entry name" value="LacI/GalR-like_sensor"/>
</dbReference>
<sequence>MRLFRRARCACGRLLQCPSQRKIPDMAVSIHDVARLAGVSISTASRALNKAGRVSEETIDKVQAVADRLGYQPNAIARTMRSKQSHAVGVIVSDISNPFYGRLVKLLERQLADLGYASFVASSNNDIATEVKLIRFLMSRKVDGLILGPCQTDAIAHVAHEVTGTPTILFDRDGRGDLSSVKVDHYLGTTLAMQHLLGLGHRRIALLTPGSQIQPIQDRVQAYADSLRAAGLPYDPQLIVFADSSMNFAPAQAERLLLLDDRPTAFLCLGTRILAGVVAAIRNARLQIPRDVNVLSIGDSDFAELHSPAITSLAWDVSAVSQAISTLLFDRMQKKAPGVETLVVPMRLIERESCQRLRD</sequence>
<evidence type="ECO:0000256" key="2">
    <source>
        <dbReference type="ARBA" id="ARBA00023015"/>
    </source>
</evidence>
<dbReference type="InterPro" id="IPR000843">
    <property type="entry name" value="HTH_LacI"/>
</dbReference>
<dbReference type="PROSITE" id="PS00356">
    <property type="entry name" value="HTH_LACI_1"/>
    <property type="match status" value="1"/>
</dbReference>
<keyword evidence="1" id="KW-0678">Repressor</keyword>